<dbReference type="Gene3D" id="1.10.1660.10">
    <property type="match status" value="1"/>
</dbReference>
<reference evidence="2 3" key="1">
    <citation type="submission" date="2019-06" db="EMBL/GenBank/DDBJ databases">
        <title>Whole genome shotgun sequence of Cellulomonas gelida NBRC 3748.</title>
        <authorList>
            <person name="Hosoyama A."/>
            <person name="Uohara A."/>
            <person name="Ohji S."/>
            <person name="Ichikawa N."/>
        </authorList>
    </citation>
    <scope>NUCLEOTIDE SEQUENCE [LARGE SCALE GENOMIC DNA]</scope>
    <source>
        <strain evidence="2 3">NBRC 3748</strain>
    </source>
</reference>
<feature type="domain" description="Helix-turn-helix" evidence="1">
    <location>
        <begin position="26"/>
        <end position="69"/>
    </location>
</feature>
<organism evidence="2 3">
    <name type="scientific">Cellulomonas gelida</name>
    <dbReference type="NCBI Taxonomy" id="1712"/>
    <lineage>
        <taxon>Bacteria</taxon>
        <taxon>Bacillati</taxon>
        <taxon>Actinomycetota</taxon>
        <taxon>Actinomycetes</taxon>
        <taxon>Micrococcales</taxon>
        <taxon>Cellulomonadaceae</taxon>
        <taxon>Cellulomonas</taxon>
    </lineage>
</organism>
<dbReference type="InterPro" id="IPR041657">
    <property type="entry name" value="HTH_17"/>
</dbReference>
<dbReference type="Pfam" id="PF12728">
    <property type="entry name" value="HTH_17"/>
    <property type="match status" value="1"/>
</dbReference>
<name>A0A4Y3KMG6_9CELL</name>
<evidence type="ECO:0000313" key="2">
    <source>
        <dbReference type="EMBL" id="GEA84836.1"/>
    </source>
</evidence>
<dbReference type="AlphaFoldDB" id="A0A4Y3KMG6"/>
<dbReference type="EMBL" id="BJLQ01000021">
    <property type="protein sequence ID" value="GEA84836.1"/>
    <property type="molecule type" value="Genomic_DNA"/>
</dbReference>
<evidence type="ECO:0000259" key="1">
    <source>
        <dbReference type="Pfam" id="PF12728"/>
    </source>
</evidence>
<gene>
    <name evidence="2" type="ORF">CGE01nite_20870</name>
</gene>
<sequence>MRGTRSGQEARSASGAGLRPLAGVHMLRTDEAARMLGVSVNLVHKWVHDGVLDAITTPSGDLRFDASLVRAVSDGLSRPEPRSR</sequence>
<proteinExistence type="predicted"/>
<evidence type="ECO:0000313" key="3">
    <source>
        <dbReference type="Proteomes" id="UP000320461"/>
    </source>
</evidence>
<protein>
    <recommendedName>
        <fullName evidence="1">Helix-turn-helix domain-containing protein</fullName>
    </recommendedName>
</protein>
<keyword evidence="3" id="KW-1185">Reference proteome</keyword>
<accession>A0A4Y3KMG6</accession>
<comment type="caution">
    <text evidence="2">The sequence shown here is derived from an EMBL/GenBank/DDBJ whole genome shotgun (WGS) entry which is preliminary data.</text>
</comment>
<dbReference type="SUPFAM" id="SSF46955">
    <property type="entry name" value="Putative DNA-binding domain"/>
    <property type="match status" value="1"/>
</dbReference>
<dbReference type="InterPro" id="IPR009061">
    <property type="entry name" value="DNA-bd_dom_put_sf"/>
</dbReference>
<dbReference type="Proteomes" id="UP000320461">
    <property type="component" value="Unassembled WGS sequence"/>
</dbReference>